<accession>A0ABN4DGD0</accession>
<dbReference type="Gene3D" id="3.90.79.10">
    <property type="entry name" value="Nucleoside Triphosphate Pyrophosphohydrolase"/>
    <property type="match status" value="1"/>
</dbReference>
<keyword evidence="1" id="KW-0378">Hydrolase</keyword>
<reference evidence="3 4" key="1">
    <citation type="submission" date="2014-07" db="EMBL/GenBank/DDBJ databases">
        <title>Complete genome sequence of Corynebacterium atypicum DSM 44849: identifiction of the mycolic acid biosynthesis genes.</title>
        <authorList>
            <person name="Tippelt A."/>
            <person name="Mollmann S."/>
            <person name="Albersmeier A."/>
            <person name="Jaenicke S."/>
            <person name="Ruckert C."/>
            <person name="Tauch A."/>
        </authorList>
    </citation>
    <scope>NUCLEOTIDE SEQUENCE [LARGE SCALE GENOMIC DNA]</scope>
    <source>
        <strain evidence="3 4">R2070</strain>
    </source>
</reference>
<dbReference type="Proteomes" id="UP000028504">
    <property type="component" value="Chromosome"/>
</dbReference>
<evidence type="ECO:0000313" key="4">
    <source>
        <dbReference type="Proteomes" id="UP000028504"/>
    </source>
</evidence>
<evidence type="ECO:0000313" key="3">
    <source>
        <dbReference type="EMBL" id="AIG64182.1"/>
    </source>
</evidence>
<gene>
    <name evidence="3" type="ORF">CATYP_05620</name>
</gene>
<sequence length="220" mass="23508">MGTSSGQDFEVLSTELLHDTPIIALRRDQVRMPGGKVAAREIVEHFGAVAVVAFDEARGEIAVVNQYRPCVGRRLIELPAGILDVAGEDPLTAAKRELYEEAGLAASSWVSLVDVVTSPGFCDEAVRVFLARGLSATERPAGEDEEADMTLDWMPLAQARAAALAGQVVNSIAVAGIFAASEVLERGAQPRSADAEFELRPQALAARRQREGVAPDMKKL</sequence>
<dbReference type="PROSITE" id="PS51462">
    <property type="entry name" value="NUDIX"/>
    <property type="match status" value="1"/>
</dbReference>
<evidence type="ECO:0000259" key="2">
    <source>
        <dbReference type="PROSITE" id="PS51462"/>
    </source>
</evidence>
<feature type="domain" description="Nudix hydrolase" evidence="2">
    <location>
        <begin position="44"/>
        <end position="176"/>
    </location>
</feature>
<proteinExistence type="predicted"/>
<dbReference type="InterPro" id="IPR000086">
    <property type="entry name" value="NUDIX_hydrolase_dom"/>
</dbReference>
<name>A0ABN4DGD0_9CORY</name>
<evidence type="ECO:0000256" key="1">
    <source>
        <dbReference type="ARBA" id="ARBA00022801"/>
    </source>
</evidence>
<protein>
    <submittedName>
        <fullName evidence="3">ADP-ribose pyrophosphatase</fullName>
    </submittedName>
</protein>
<keyword evidence="4" id="KW-1185">Reference proteome</keyword>
<dbReference type="EMBL" id="CP008944">
    <property type="protein sequence ID" value="AIG64182.1"/>
    <property type="molecule type" value="Genomic_DNA"/>
</dbReference>
<dbReference type="RefSeq" id="WP_038605569.1">
    <property type="nucleotide sequence ID" value="NZ_CP008944.1"/>
</dbReference>
<dbReference type="Pfam" id="PF00293">
    <property type="entry name" value="NUDIX"/>
    <property type="match status" value="1"/>
</dbReference>
<dbReference type="SUPFAM" id="SSF55811">
    <property type="entry name" value="Nudix"/>
    <property type="match status" value="1"/>
</dbReference>
<dbReference type="InterPro" id="IPR015797">
    <property type="entry name" value="NUDIX_hydrolase-like_dom_sf"/>
</dbReference>
<organism evidence="3 4">
    <name type="scientific">Corynebacterium atypicum</name>
    <dbReference type="NCBI Taxonomy" id="191610"/>
    <lineage>
        <taxon>Bacteria</taxon>
        <taxon>Bacillati</taxon>
        <taxon>Actinomycetota</taxon>
        <taxon>Actinomycetes</taxon>
        <taxon>Mycobacteriales</taxon>
        <taxon>Corynebacteriaceae</taxon>
        <taxon>Corynebacterium</taxon>
    </lineage>
</organism>
<dbReference type="PANTHER" id="PTHR11839">
    <property type="entry name" value="UDP/ADP-SUGAR PYROPHOSPHATASE"/>
    <property type="match status" value="1"/>
</dbReference>
<dbReference type="PANTHER" id="PTHR11839:SF31">
    <property type="entry name" value="ADP-RIBOSE PYROPHOSPHATASE"/>
    <property type="match status" value="1"/>
</dbReference>